<feature type="transmembrane region" description="Helical" evidence="1">
    <location>
        <begin position="49"/>
        <end position="66"/>
    </location>
</feature>
<dbReference type="Gene3D" id="3.20.20.450">
    <property type="entry name" value="EAL domain"/>
    <property type="match status" value="1"/>
</dbReference>
<organism evidence="4 5">
    <name type="scientific">Jiella mangrovi</name>
    <dbReference type="NCBI Taxonomy" id="2821407"/>
    <lineage>
        <taxon>Bacteria</taxon>
        <taxon>Pseudomonadati</taxon>
        <taxon>Pseudomonadota</taxon>
        <taxon>Alphaproteobacteria</taxon>
        <taxon>Hyphomicrobiales</taxon>
        <taxon>Aurantimonadaceae</taxon>
        <taxon>Jiella</taxon>
    </lineage>
</organism>
<dbReference type="Gene3D" id="3.30.70.270">
    <property type="match status" value="1"/>
</dbReference>
<sequence length="515" mass="56269">MKHQTKSARNEAFWLALMTVIVWLLSLKFDFAERFEAFFAANESWQADEIFLAITIAGLGAITFAYRRMLDLRRAVMVRDAAEGRAIFAAYNDIVTGLFNRRYVETRLPELCARDTSLGTIIAIDLDGFKKVNDLLGHQVGDKLLAAIAGRLTDTLPMAICARIGGDEFLVVAPRASEAELVGIGRKLHEAIGRPISIDGLVVEVGASLGIAVLAETNADLRAEMRNADLAMYAAKRDGAGSVRRFEPAMLAGFRERIELESAFRAALQDDLIQPHYQPLIQLDTGEIRGFEALARWTTASGTSIPPVVFIALAEETGLITELSERLLRRACADAKEWPESAVLTFNLSPLQFADPLLGLRIIQILKETGLPPSRLEIEMTESAVVADFDGAIKTIRQLQDCGIKVALDDFGTGFSSLGQLANMPFDKIKIDRSFTRSCGDSLKQTSVVRSIIGLGHGIGVATLAEGIETTSQLELLKQLGCEYGQGFLFARPMPAARISDYLGLSNEERLSQSA</sequence>
<dbReference type="Pfam" id="PF00990">
    <property type="entry name" value="GGDEF"/>
    <property type="match status" value="1"/>
</dbReference>
<keyword evidence="5" id="KW-1185">Reference proteome</keyword>
<dbReference type="SMART" id="SM00267">
    <property type="entry name" value="GGDEF"/>
    <property type="match status" value="1"/>
</dbReference>
<evidence type="ECO:0000313" key="5">
    <source>
        <dbReference type="Proteomes" id="UP000678276"/>
    </source>
</evidence>
<dbReference type="InterPro" id="IPR043128">
    <property type="entry name" value="Rev_trsase/Diguanyl_cyclase"/>
</dbReference>
<dbReference type="InterPro" id="IPR001633">
    <property type="entry name" value="EAL_dom"/>
</dbReference>
<dbReference type="InterPro" id="IPR029787">
    <property type="entry name" value="Nucleotide_cyclase"/>
</dbReference>
<dbReference type="NCBIfam" id="TIGR00254">
    <property type="entry name" value="GGDEF"/>
    <property type="match status" value="1"/>
</dbReference>
<evidence type="ECO:0000259" key="3">
    <source>
        <dbReference type="PROSITE" id="PS50887"/>
    </source>
</evidence>
<evidence type="ECO:0000259" key="2">
    <source>
        <dbReference type="PROSITE" id="PS50883"/>
    </source>
</evidence>
<feature type="domain" description="GGDEF" evidence="3">
    <location>
        <begin position="117"/>
        <end position="248"/>
    </location>
</feature>
<feature type="transmembrane region" description="Helical" evidence="1">
    <location>
        <begin position="12"/>
        <end position="29"/>
    </location>
</feature>
<dbReference type="CDD" id="cd01948">
    <property type="entry name" value="EAL"/>
    <property type="match status" value="1"/>
</dbReference>
<evidence type="ECO:0000256" key="1">
    <source>
        <dbReference type="SAM" id="Phobius"/>
    </source>
</evidence>
<proteinExistence type="predicted"/>
<dbReference type="Proteomes" id="UP000678276">
    <property type="component" value="Unassembled WGS sequence"/>
</dbReference>
<comment type="caution">
    <text evidence="4">The sequence shown here is derived from an EMBL/GenBank/DDBJ whole genome shotgun (WGS) entry which is preliminary data.</text>
</comment>
<dbReference type="RefSeq" id="WP_209595656.1">
    <property type="nucleotide sequence ID" value="NZ_JAGJCF010000014.1"/>
</dbReference>
<dbReference type="InterPro" id="IPR000160">
    <property type="entry name" value="GGDEF_dom"/>
</dbReference>
<dbReference type="Pfam" id="PF00563">
    <property type="entry name" value="EAL"/>
    <property type="match status" value="1"/>
</dbReference>
<dbReference type="SUPFAM" id="SSF141868">
    <property type="entry name" value="EAL domain-like"/>
    <property type="match status" value="1"/>
</dbReference>
<dbReference type="PROSITE" id="PS50887">
    <property type="entry name" value="GGDEF"/>
    <property type="match status" value="1"/>
</dbReference>
<feature type="domain" description="EAL" evidence="2">
    <location>
        <begin position="257"/>
        <end position="507"/>
    </location>
</feature>
<dbReference type="InterPro" id="IPR050706">
    <property type="entry name" value="Cyclic-di-GMP_PDE-like"/>
</dbReference>
<keyword evidence="1" id="KW-0472">Membrane</keyword>
<accession>A0ABS4BK77</accession>
<dbReference type="PROSITE" id="PS50883">
    <property type="entry name" value="EAL"/>
    <property type="match status" value="1"/>
</dbReference>
<reference evidence="4 5" key="1">
    <citation type="submission" date="2021-04" db="EMBL/GenBank/DDBJ databases">
        <title>Whole genome sequence of Jiella sp. KSK16Y-1.</title>
        <authorList>
            <person name="Tuo L."/>
        </authorList>
    </citation>
    <scope>NUCLEOTIDE SEQUENCE [LARGE SCALE GENOMIC DNA]</scope>
    <source>
        <strain evidence="4 5">KSK16Y-1</strain>
    </source>
</reference>
<dbReference type="PANTHER" id="PTHR33121">
    <property type="entry name" value="CYCLIC DI-GMP PHOSPHODIESTERASE PDEF"/>
    <property type="match status" value="1"/>
</dbReference>
<dbReference type="SUPFAM" id="SSF55073">
    <property type="entry name" value="Nucleotide cyclase"/>
    <property type="match status" value="1"/>
</dbReference>
<dbReference type="SMART" id="SM00052">
    <property type="entry name" value="EAL"/>
    <property type="match status" value="1"/>
</dbReference>
<name>A0ABS4BK77_9HYPH</name>
<keyword evidence="1" id="KW-1133">Transmembrane helix</keyword>
<protein>
    <submittedName>
        <fullName evidence="4">EAL domain-containing protein</fullName>
    </submittedName>
</protein>
<dbReference type="PANTHER" id="PTHR33121:SF70">
    <property type="entry name" value="SIGNALING PROTEIN YKOW"/>
    <property type="match status" value="1"/>
</dbReference>
<dbReference type="CDD" id="cd01949">
    <property type="entry name" value="GGDEF"/>
    <property type="match status" value="1"/>
</dbReference>
<keyword evidence="1" id="KW-0812">Transmembrane</keyword>
<dbReference type="EMBL" id="JAGJCF010000014">
    <property type="protein sequence ID" value="MBP0617157.1"/>
    <property type="molecule type" value="Genomic_DNA"/>
</dbReference>
<dbReference type="InterPro" id="IPR035919">
    <property type="entry name" value="EAL_sf"/>
</dbReference>
<evidence type="ECO:0000313" key="4">
    <source>
        <dbReference type="EMBL" id="MBP0617157.1"/>
    </source>
</evidence>
<gene>
    <name evidence="4" type="ORF">J6595_16345</name>
</gene>